<accession>A8F3V7</accession>
<evidence type="ECO:0000313" key="2">
    <source>
        <dbReference type="EMBL" id="ABV32841.1"/>
    </source>
</evidence>
<keyword evidence="3" id="KW-1185">Reference proteome</keyword>
<keyword evidence="1" id="KW-0732">Signal</keyword>
<reference evidence="2 3" key="1">
    <citation type="submission" date="2007-08" db="EMBL/GenBank/DDBJ databases">
        <title>Complete sequence of Thermotoga lettingae TMO.</title>
        <authorList>
            <consortium name="US DOE Joint Genome Institute"/>
            <person name="Copeland A."/>
            <person name="Lucas S."/>
            <person name="Lapidus A."/>
            <person name="Barry K."/>
            <person name="Glavina del Rio T."/>
            <person name="Dalin E."/>
            <person name="Tice H."/>
            <person name="Pitluck S."/>
            <person name="Foster B."/>
            <person name="Bruce D."/>
            <person name="Schmutz J."/>
            <person name="Larimer F."/>
            <person name="Land M."/>
            <person name="Hauser L."/>
            <person name="Kyrpides N."/>
            <person name="Mikhailova N."/>
            <person name="Nelson K."/>
            <person name="Gogarten J.P."/>
            <person name="Noll K."/>
            <person name="Richardson P."/>
        </authorList>
    </citation>
    <scope>NUCLEOTIDE SEQUENCE [LARGE SCALE GENOMIC DNA]</scope>
    <source>
        <strain evidence="3">ATCC BAA-301 / DSM 14385 / NBRC 107922 / TMO</strain>
    </source>
</reference>
<feature type="chain" id="PRO_5002721703" description="Outer membrane protein beta-barrel domain-containing protein" evidence="1">
    <location>
        <begin position="19"/>
        <end position="190"/>
    </location>
</feature>
<dbReference type="HOGENOM" id="CLU_1426890_0_0_0"/>
<dbReference type="KEGG" id="tle:Tlet_0271"/>
<organism evidence="2 3">
    <name type="scientific">Pseudothermotoga lettingae (strain ATCC BAA-301 / DSM 14385 / NBRC 107922 / TMO)</name>
    <name type="common">Thermotoga lettingae</name>
    <dbReference type="NCBI Taxonomy" id="416591"/>
    <lineage>
        <taxon>Bacteria</taxon>
        <taxon>Thermotogati</taxon>
        <taxon>Thermotogota</taxon>
        <taxon>Thermotogae</taxon>
        <taxon>Thermotogales</taxon>
        <taxon>Thermotogaceae</taxon>
        <taxon>Pseudothermotoga</taxon>
    </lineage>
</organism>
<dbReference type="AlphaFoldDB" id="A8F3V7"/>
<feature type="signal peptide" evidence="1">
    <location>
        <begin position="1"/>
        <end position="18"/>
    </location>
</feature>
<dbReference type="EMBL" id="CP000812">
    <property type="protein sequence ID" value="ABV32841.1"/>
    <property type="molecule type" value="Genomic_DNA"/>
</dbReference>
<dbReference type="STRING" id="416591.Tlet_0271"/>
<sequence precursor="true">MKKILTICLFLLATGAIAGVFFSVNPSLGFSIYNDVYADGKKQVRAITDYGGQLNIEYGLDEGLRMGAVLGLLSMSVASDLGTTDANLFFVGLAPSFSFGFLDVIGKITGEIMFVFMGPTGSLSALGLSGTSNLEGRIYSGRFDVQFPLSEQFSVGAGLGVRFHDLYISTRNVYVRTLSTPIYLNMNYKF</sequence>
<evidence type="ECO:0000256" key="1">
    <source>
        <dbReference type="SAM" id="SignalP"/>
    </source>
</evidence>
<reference evidence="2 3" key="2">
    <citation type="journal article" date="2009" name="Proc. Natl. Acad. Sci. U.S.A.">
        <title>On the chimeric nature, thermophilic origin, and phylogenetic placement of the Thermotogales.</title>
        <authorList>
            <person name="Zhaxybayeva O."/>
            <person name="Swithers K.S."/>
            <person name="Lapierre P."/>
            <person name="Fournier G.P."/>
            <person name="Bickhart D.M."/>
            <person name="DeBoy R.T."/>
            <person name="Nelson K.E."/>
            <person name="Nesbo C.L."/>
            <person name="Doolittle W.F."/>
            <person name="Gogarten J.P."/>
            <person name="Noll K.M."/>
        </authorList>
    </citation>
    <scope>NUCLEOTIDE SEQUENCE [LARGE SCALE GENOMIC DNA]</scope>
    <source>
        <strain evidence="3">ATCC BAA-301 / DSM 14385 / NBRC 107922 / TMO</strain>
    </source>
</reference>
<dbReference type="OrthoDB" id="9933878at2"/>
<proteinExistence type="predicted"/>
<gene>
    <name evidence="2" type="ordered locus">Tlet_0271</name>
</gene>
<dbReference type="Proteomes" id="UP000002016">
    <property type="component" value="Chromosome"/>
</dbReference>
<dbReference type="RefSeq" id="WP_012002322.1">
    <property type="nucleotide sequence ID" value="NC_009828.1"/>
</dbReference>
<evidence type="ECO:0000313" key="3">
    <source>
        <dbReference type="Proteomes" id="UP000002016"/>
    </source>
</evidence>
<evidence type="ECO:0008006" key="4">
    <source>
        <dbReference type="Google" id="ProtNLM"/>
    </source>
</evidence>
<name>A8F3V7_PSELT</name>
<protein>
    <recommendedName>
        <fullName evidence="4">Outer membrane protein beta-barrel domain-containing protein</fullName>
    </recommendedName>
</protein>